<dbReference type="GO" id="GO:0034511">
    <property type="term" value="F:U3 snoRNA binding"/>
    <property type="evidence" value="ECO:0007669"/>
    <property type="project" value="InterPro"/>
</dbReference>
<dbReference type="Pfam" id="PF06862">
    <property type="entry name" value="Utp25_C"/>
    <property type="match status" value="1"/>
</dbReference>
<evidence type="ECO:0000256" key="1">
    <source>
        <dbReference type="ARBA" id="ARBA00002883"/>
    </source>
</evidence>
<dbReference type="InterPro" id="IPR053940">
    <property type="entry name" value="UTP25_NTPase-like"/>
</dbReference>
<proteinExistence type="inferred from homology"/>
<dbReference type="GO" id="GO:0019843">
    <property type="term" value="F:rRNA binding"/>
    <property type="evidence" value="ECO:0007669"/>
    <property type="project" value="TreeGrafter"/>
</dbReference>
<feature type="domain" description="UTP25 NTP hydrolase-like" evidence="10">
    <location>
        <begin position="182"/>
        <end position="448"/>
    </location>
</feature>
<comment type="subcellular location">
    <subcellularLocation>
        <location evidence="2 7">Nucleus</location>
        <location evidence="2 7">Nucleolus</location>
    </subcellularLocation>
</comment>
<dbReference type="EMBL" id="MCGR01000041">
    <property type="protein sequence ID" value="ORY74556.1"/>
    <property type="molecule type" value="Genomic_DNA"/>
</dbReference>
<dbReference type="PANTHER" id="PTHR12933">
    <property type="entry name" value="ORF PROTEIN-RELATED"/>
    <property type="match status" value="1"/>
</dbReference>
<reference evidence="11 12" key="1">
    <citation type="submission" date="2016-07" db="EMBL/GenBank/DDBJ databases">
        <title>Pervasive Adenine N6-methylation of Active Genes in Fungi.</title>
        <authorList>
            <consortium name="DOE Joint Genome Institute"/>
            <person name="Mondo S.J."/>
            <person name="Dannebaum R.O."/>
            <person name="Kuo R.C."/>
            <person name="Labutti K."/>
            <person name="Haridas S."/>
            <person name="Kuo A."/>
            <person name="Salamov A."/>
            <person name="Ahrendt S.R."/>
            <person name="Lipzen A."/>
            <person name="Sullivan W."/>
            <person name="Andreopoulos W.B."/>
            <person name="Clum A."/>
            <person name="Lindquist E."/>
            <person name="Daum C."/>
            <person name="Ramamoorthy G.K."/>
            <person name="Gryganskyi A."/>
            <person name="Culley D."/>
            <person name="Magnuson J.K."/>
            <person name="James T.Y."/>
            <person name="O'Malley M.A."/>
            <person name="Stajich J.E."/>
            <person name="Spatafora J.W."/>
            <person name="Visel A."/>
            <person name="Grigoriev I.V."/>
        </authorList>
    </citation>
    <scope>NUCLEOTIDE SEQUENCE [LARGE SCALE GENOMIC DNA]</scope>
    <source>
        <strain evidence="11 12">62-1032</strain>
    </source>
</reference>
<evidence type="ECO:0000256" key="4">
    <source>
        <dbReference type="ARBA" id="ARBA00015422"/>
    </source>
</evidence>
<evidence type="ECO:0000256" key="8">
    <source>
        <dbReference type="SAM" id="MobiDB-lite"/>
    </source>
</evidence>
<dbReference type="STRING" id="106004.A0A1Y2ETQ4"/>
<keyword evidence="7" id="KW-0698">rRNA processing</keyword>
<comment type="caution">
    <text evidence="11">The sequence shown here is derived from an EMBL/GenBank/DDBJ whole genome shotgun (WGS) entry which is preliminary data.</text>
</comment>
<comment type="function">
    <text evidence="1 7">DEAD-box RNA helicase-like protein required for pre-18S rRNA processing, specifically at sites A0, A1, and A2.</text>
</comment>
<feature type="compositionally biased region" description="Low complexity" evidence="8">
    <location>
        <begin position="61"/>
        <end position="70"/>
    </location>
</feature>
<dbReference type="PANTHER" id="PTHR12933:SF0">
    <property type="entry name" value="U3 SMALL NUCLEOLAR RNA-ASSOCIATED PROTEIN 25 HOMOLOG"/>
    <property type="match status" value="1"/>
</dbReference>
<dbReference type="Gene3D" id="3.40.50.300">
    <property type="entry name" value="P-loop containing nucleotide triphosphate hydrolases"/>
    <property type="match status" value="1"/>
</dbReference>
<accession>A0A1Y2ETQ4</accession>
<dbReference type="GO" id="GO:0000462">
    <property type="term" value="P:maturation of SSU-rRNA from tricistronic rRNA transcript (SSU-rRNA, 5.8S rRNA, LSU-rRNA)"/>
    <property type="evidence" value="ECO:0007669"/>
    <property type="project" value="TreeGrafter"/>
</dbReference>
<evidence type="ECO:0000313" key="12">
    <source>
        <dbReference type="Proteomes" id="UP000193467"/>
    </source>
</evidence>
<comment type="subunit">
    <text evidence="7">Component of the ribosomal small subunit (SSU) processome composed of at least 40 protein subunits and snoRNA U3.</text>
</comment>
<evidence type="ECO:0000256" key="2">
    <source>
        <dbReference type="ARBA" id="ARBA00004604"/>
    </source>
</evidence>
<name>A0A1Y2ETQ4_9BASI</name>
<dbReference type="AlphaFoldDB" id="A0A1Y2ETQ4"/>
<organism evidence="11 12">
    <name type="scientific">Leucosporidium creatinivorum</name>
    <dbReference type="NCBI Taxonomy" id="106004"/>
    <lineage>
        <taxon>Eukaryota</taxon>
        <taxon>Fungi</taxon>
        <taxon>Dikarya</taxon>
        <taxon>Basidiomycota</taxon>
        <taxon>Pucciniomycotina</taxon>
        <taxon>Microbotryomycetes</taxon>
        <taxon>Leucosporidiales</taxon>
        <taxon>Leucosporidium</taxon>
    </lineage>
</organism>
<keyword evidence="6 7" id="KW-0687">Ribonucleoprotein</keyword>
<sequence>MEGLDPSVKLLTLCNVQSAKPTKRQRATQRDWHQIAKKHKSAGTSQSTTASAPVPEQSQQDLTATLASAADSDDDEEDSTSTSTSAAKRDSYDLHWAQDSPLVEGKSADELKEVKWTKSRKTVAGLGQATKWEVQGAAKEEGQSANIYNARLMEKLKQRMAVSPFGSITPTQTSLLTHLSNYSDLFHPSVTLGAAHSSLRSALSLHAMNHVLKTRSRVLKNNDALARAAADPSAPPLTRNTQDQGFTRPKVLILLPFRNSALEWVDALTSLSGAESVENKARFDAEYSLPEGATDKLEENPENYAEDHVHTFKGNIDDSFRVGLKVTRKTVKLYSEFYSADVIVASPLGLRTSIEKEKGDSDFLSSIELLVVDQMDVMMMQNWDHVQFIMDRLNKLPEEAHGCDFSRVKPWYLDGKASSLRQSVLLSSSETPEMRSLFLKSLTNLAGKTRLESVEEGVLAQVPRGVKQVWQRFECPDVYSEDDRRFEWFTTKTLPMLLKSAVSSSQTIIFVPSYFDFVRLKRYMKKLDDFSFASISEYSPTPDVSRARGAFFAGKKNFLLITERFHFFRRYRIRGAKTVVFYAPPQHPSYYPEILSFPFPRLNTSSFSGAEEPEVDPSELSAQCLFSKYDLLSMRRIVGDEDAKRMVGSSEAEGTRFTFLE</sequence>
<feature type="domain" description="UTP25 C-terminal" evidence="9">
    <location>
        <begin position="459"/>
        <end position="651"/>
    </location>
</feature>
<feature type="compositionally biased region" description="Low complexity" evidence="8">
    <location>
        <begin position="42"/>
        <end position="52"/>
    </location>
</feature>
<keyword evidence="5 7" id="KW-0539">Nucleus</keyword>
<dbReference type="InterPro" id="IPR053939">
    <property type="entry name" value="UTP25_C"/>
</dbReference>
<dbReference type="InterPro" id="IPR010678">
    <property type="entry name" value="UTP25"/>
</dbReference>
<evidence type="ECO:0000256" key="3">
    <source>
        <dbReference type="ARBA" id="ARBA00009223"/>
    </source>
</evidence>
<evidence type="ECO:0000256" key="6">
    <source>
        <dbReference type="ARBA" id="ARBA00023274"/>
    </source>
</evidence>
<dbReference type="InParanoid" id="A0A1Y2ETQ4"/>
<feature type="region of interest" description="Disordered" evidence="8">
    <location>
        <begin position="16"/>
        <end position="88"/>
    </location>
</feature>
<evidence type="ECO:0000259" key="9">
    <source>
        <dbReference type="Pfam" id="PF06862"/>
    </source>
</evidence>
<dbReference type="Pfam" id="PF22916">
    <property type="entry name" value="UTP25_NTPase-like"/>
    <property type="match status" value="1"/>
</dbReference>
<protein>
    <recommendedName>
        <fullName evidence="4 7">U3 small nucleolar RNA-associated protein 25</fullName>
        <shortName evidence="7">U3 snoRNA-associated protein 25</shortName>
    </recommendedName>
</protein>
<comment type="similarity">
    <text evidence="3 7">Belongs to the UTP25 family.</text>
</comment>
<gene>
    <name evidence="11" type="ORF">BCR35DRAFT_318727</name>
</gene>
<dbReference type="GO" id="GO:0032040">
    <property type="term" value="C:small-subunit processome"/>
    <property type="evidence" value="ECO:0007669"/>
    <property type="project" value="TreeGrafter"/>
</dbReference>
<evidence type="ECO:0000313" key="11">
    <source>
        <dbReference type="EMBL" id="ORY74556.1"/>
    </source>
</evidence>
<keyword evidence="7" id="KW-0690">Ribosome biogenesis</keyword>
<evidence type="ECO:0000259" key="10">
    <source>
        <dbReference type="Pfam" id="PF22916"/>
    </source>
</evidence>
<dbReference type="OrthoDB" id="2535834at2759"/>
<keyword evidence="12" id="KW-1185">Reference proteome</keyword>
<evidence type="ECO:0000256" key="5">
    <source>
        <dbReference type="ARBA" id="ARBA00023242"/>
    </source>
</evidence>
<dbReference type="InterPro" id="IPR027417">
    <property type="entry name" value="P-loop_NTPase"/>
</dbReference>
<dbReference type="FunCoup" id="A0A1Y2ETQ4">
    <property type="interactions" value="704"/>
</dbReference>
<dbReference type="Proteomes" id="UP000193467">
    <property type="component" value="Unassembled WGS sequence"/>
</dbReference>
<evidence type="ECO:0000256" key="7">
    <source>
        <dbReference type="RuleBase" id="RU365070"/>
    </source>
</evidence>
<dbReference type="SUPFAM" id="SSF52540">
    <property type="entry name" value="P-loop containing nucleoside triphosphate hydrolases"/>
    <property type="match status" value="1"/>
</dbReference>